<dbReference type="PANTHER" id="PTHR43310">
    <property type="entry name" value="SULFATE TRANSPORTER YBAR-RELATED"/>
    <property type="match status" value="1"/>
</dbReference>
<evidence type="ECO:0000313" key="3">
    <source>
        <dbReference type="Proteomes" id="UP000037460"/>
    </source>
</evidence>
<dbReference type="Proteomes" id="UP000037460">
    <property type="component" value="Unassembled WGS sequence"/>
</dbReference>
<keyword evidence="1" id="KW-0472">Membrane</keyword>
<evidence type="ECO:0000313" key="2">
    <source>
        <dbReference type="EMBL" id="KOO26113.1"/>
    </source>
</evidence>
<dbReference type="PANTHER" id="PTHR43310:SF2">
    <property type="entry name" value="SLC26A_SULP TRANSPORTER DOMAIN-CONTAINING PROTEIN"/>
    <property type="match status" value="1"/>
</dbReference>
<accession>A0A0M0JIQ1</accession>
<dbReference type="OrthoDB" id="123448at2759"/>
<sequence>MSSPPDTPMAPTRWAAMFEKQAESTVGDYDMRASAAYIRSPVGSPQLRGLQRRELAVPLLGATKAPVAAPAPAALEESGATAALKAILYGFINTIVVTPVMIGFCAIIFRHEAFHRDPTVYAQLVKLCLFSSAVHQAVFTATSSLPFAIGQVQDAGLIFLSKMACDLANEMEHEPPEALLSTVLVERPSTWRREPSFSVTEKPSFSTDTYFIAARESLIYEETIDAVFKADSWAAGLAKLRPYLDANMSKESAAAFQECCGKLFVLSRVHTSMAPEVSFAKVQEIIDALSRECSMASHTAAPLVAGLKRFVEQRILPNGALDHITEHGFRLPADE</sequence>
<name>A0A0M0JIQ1_9EUKA</name>
<feature type="transmembrane region" description="Helical" evidence="1">
    <location>
        <begin position="86"/>
        <end position="109"/>
    </location>
</feature>
<dbReference type="InterPro" id="IPR052706">
    <property type="entry name" value="Membrane-Transporter-like"/>
</dbReference>
<evidence type="ECO:0000256" key="1">
    <source>
        <dbReference type="SAM" id="Phobius"/>
    </source>
</evidence>
<keyword evidence="1" id="KW-1133">Transmembrane helix</keyword>
<keyword evidence="1" id="KW-0812">Transmembrane</keyword>
<comment type="caution">
    <text evidence="2">The sequence shown here is derived from an EMBL/GenBank/DDBJ whole genome shotgun (WGS) entry which is preliminary data.</text>
</comment>
<dbReference type="AlphaFoldDB" id="A0A0M0JIQ1"/>
<protein>
    <submittedName>
        <fullName evidence="2">Sulfate permease family</fullName>
    </submittedName>
</protein>
<keyword evidence="3" id="KW-1185">Reference proteome</keyword>
<organism evidence="2 3">
    <name type="scientific">Chrysochromulina tobinii</name>
    <dbReference type="NCBI Taxonomy" id="1460289"/>
    <lineage>
        <taxon>Eukaryota</taxon>
        <taxon>Haptista</taxon>
        <taxon>Haptophyta</taxon>
        <taxon>Prymnesiophyceae</taxon>
        <taxon>Prymnesiales</taxon>
        <taxon>Chrysochromulinaceae</taxon>
        <taxon>Chrysochromulina</taxon>
    </lineage>
</organism>
<feature type="non-terminal residue" evidence="2">
    <location>
        <position position="335"/>
    </location>
</feature>
<proteinExistence type="predicted"/>
<reference evidence="3" key="1">
    <citation type="journal article" date="2015" name="PLoS Genet.">
        <title>Genome Sequence and Transcriptome Analyses of Chrysochromulina tobin: Metabolic Tools for Enhanced Algal Fitness in the Prominent Order Prymnesiales (Haptophyceae).</title>
        <authorList>
            <person name="Hovde B.T."/>
            <person name="Deodato C.R."/>
            <person name="Hunsperger H.M."/>
            <person name="Ryken S.A."/>
            <person name="Yost W."/>
            <person name="Jha R.K."/>
            <person name="Patterson J."/>
            <person name="Monnat R.J. Jr."/>
            <person name="Barlow S.B."/>
            <person name="Starkenburg S.R."/>
            <person name="Cattolico R.A."/>
        </authorList>
    </citation>
    <scope>NUCLEOTIDE SEQUENCE</scope>
    <source>
        <strain evidence="3">CCMP291</strain>
    </source>
</reference>
<dbReference type="EMBL" id="JWZX01002890">
    <property type="protein sequence ID" value="KOO26113.1"/>
    <property type="molecule type" value="Genomic_DNA"/>
</dbReference>
<gene>
    <name evidence="2" type="ORF">Ctob_012363</name>
</gene>